<dbReference type="InterPro" id="IPR042199">
    <property type="entry name" value="AsparK_Bifunc_asparK/hSer_DH"/>
</dbReference>
<keyword evidence="8" id="KW-0028">Amino-acid biosynthesis</keyword>
<dbReference type="UniPathway" id="UPA00051">
    <property type="reaction ID" value="UER00462"/>
</dbReference>
<evidence type="ECO:0000256" key="2">
    <source>
        <dbReference type="ARBA" id="ARBA00022679"/>
    </source>
</evidence>
<dbReference type="NCBIfam" id="TIGR00657">
    <property type="entry name" value="asp_kinases"/>
    <property type="match status" value="1"/>
</dbReference>
<dbReference type="UniPathway" id="UPA00050">
    <property type="reaction ID" value="UER00461"/>
</dbReference>
<dbReference type="GO" id="GO:0004072">
    <property type="term" value="F:aspartate kinase activity"/>
    <property type="evidence" value="ECO:0007669"/>
    <property type="project" value="UniProtKB-EC"/>
</dbReference>
<evidence type="ECO:0000259" key="10">
    <source>
        <dbReference type="Pfam" id="PF22468"/>
    </source>
</evidence>
<dbReference type="EMBL" id="VUJU01013610">
    <property type="protein sequence ID" value="KAF0704259.1"/>
    <property type="molecule type" value="Genomic_DNA"/>
</dbReference>
<evidence type="ECO:0000256" key="5">
    <source>
        <dbReference type="ARBA" id="ARBA00022840"/>
    </source>
</evidence>
<evidence type="ECO:0000313" key="11">
    <source>
        <dbReference type="EMBL" id="KAF0704259.1"/>
    </source>
</evidence>
<evidence type="ECO:0000313" key="12">
    <source>
        <dbReference type="Proteomes" id="UP000478052"/>
    </source>
</evidence>
<keyword evidence="3" id="KW-0547">Nucleotide-binding</keyword>
<comment type="pathway">
    <text evidence="8">Amino-acid biosynthesis; L-methionine biosynthesis via de novo pathway; L-homoserine from L-aspartate: step 1/3.</text>
</comment>
<protein>
    <recommendedName>
        <fullName evidence="7">Aspartokinase</fullName>
        <ecNumber evidence="7">2.7.2.4</ecNumber>
    </recommendedName>
</protein>
<dbReference type="Gene3D" id="3.30.70.260">
    <property type="match status" value="2"/>
</dbReference>
<proteinExistence type="inferred from homology"/>
<comment type="caution">
    <text evidence="11">The sequence shown here is derived from an EMBL/GenBank/DDBJ whole genome shotgun (WGS) entry which is preliminary data.</text>
</comment>
<dbReference type="EC" id="2.7.2.4" evidence="7"/>
<dbReference type="NCBIfam" id="NF006570">
    <property type="entry name" value="PRK09084.1"/>
    <property type="match status" value="1"/>
</dbReference>
<organism evidence="11 12">
    <name type="scientific">Aphis craccivora</name>
    <name type="common">Cowpea aphid</name>
    <dbReference type="NCBI Taxonomy" id="307492"/>
    <lineage>
        <taxon>Eukaryota</taxon>
        <taxon>Metazoa</taxon>
        <taxon>Ecdysozoa</taxon>
        <taxon>Arthropoda</taxon>
        <taxon>Hexapoda</taxon>
        <taxon>Insecta</taxon>
        <taxon>Pterygota</taxon>
        <taxon>Neoptera</taxon>
        <taxon>Paraneoptera</taxon>
        <taxon>Hemiptera</taxon>
        <taxon>Sternorrhyncha</taxon>
        <taxon>Aphidomorpha</taxon>
        <taxon>Aphidoidea</taxon>
        <taxon>Aphididae</taxon>
        <taxon>Aphidini</taxon>
        <taxon>Aphis</taxon>
        <taxon>Aphis</taxon>
    </lineage>
</organism>
<evidence type="ECO:0000256" key="3">
    <source>
        <dbReference type="ARBA" id="ARBA00022741"/>
    </source>
</evidence>
<dbReference type="Pfam" id="PF00696">
    <property type="entry name" value="AA_kinase"/>
    <property type="match status" value="1"/>
</dbReference>
<comment type="similarity">
    <text evidence="1 7">Belongs to the aspartokinase family.</text>
</comment>
<dbReference type="GO" id="GO:0009090">
    <property type="term" value="P:homoserine biosynthetic process"/>
    <property type="evidence" value="ECO:0007669"/>
    <property type="project" value="TreeGrafter"/>
</dbReference>
<dbReference type="UniPathway" id="UPA00034">
    <property type="reaction ID" value="UER00015"/>
</dbReference>
<dbReference type="PANTHER" id="PTHR21499:SF59">
    <property type="entry name" value="ASPARTOKINASE"/>
    <property type="match status" value="1"/>
</dbReference>
<dbReference type="InterPro" id="IPR036393">
    <property type="entry name" value="AceGlu_kinase-like_sf"/>
</dbReference>
<name>A0A6G0VPK6_APHCR</name>
<dbReference type="Proteomes" id="UP000478052">
    <property type="component" value="Unassembled WGS sequence"/>
</dbReference>
<dbReference type="Gene3D" id="1.20.120.1320">
    <property type="entry name" value="Aspartokinase, catalytic domain"/>
    <property type="match status" value="1"/>
</dbReference>
<comment type="pathway">
    <text evidence="8">Amino-acid biosynthesis; L-threonine biosynthesis; L-threonine from L-aspartate: step 1/5.</text>
</comment>
<dbReference type="GO" id="GO:0009088">
    <property type="term" value="P:threonine biosynthetic process"/>
    <property type="evidence" value="ECO:0007669"/>
    <property type="project" value="UniProtKB-UniPathway"/>
</dbReference>
<dbReference type="InterPro" id="IPR001341">
    <property type="entry name" value="Asp_kinase"/>
</dbReference>
<evidence type="ECO:0000256" key="1">
    <source>
        <dbReference type="ARBA" id="ARBA00010122"/>
    </source>
</evidence>
<dbReference type="Gene3D" id="3.40.1160.10">
    <property type="entry name" value="Acetylglutamate kinase-like"/>
    <property type="match status" value="1"/>
</dbReference>
<dbReference type="InterPro" id="IPR054352">
    <property type="entry name" value="ACT_Aspartokinase"/>
</dbReference>
<dbReference type="PIRSF" id="PIRSF000726">
    <property type="entry name" value="Asp_kin"/>
    <property type="match status" value="1"/>
</dbReference>
<dbReference type="PROSITE" id="PS00324">
    <property type="entry name" value="ASPARTOKINASE"/>
    <property type="match status" value="1"/>
</dbReference>
<gene>
    <name evidence="11" type="ORF">FWK35_00038582</name>
</gene>
<reference evidence="11 12" key="1">
    <citation type="submission" date="2019-08" db="EMBL/GenBank/DDBJ databases">
        <title>Whole genome of Aphis craccivora.</title>
        <authorList>
            <person name="Voronova N.V."/>
            <person name="Shulinski R.S."/>
            <person name="Bandarenka Y.V."/>
            <person name="Zhorov D.G."/>
            <person name="Warner D."/>
        </authorList>
    </citation>
    <scope>NUCLEOTIDE SEQUENCE [LARGE SCALE GENOMIC DNA]</scope>
    <source>
        <strain evidence="11">180601</strain>
        <tissue evidence="11">Whole Body</tissue>
    </source>
</reference>
<dbReference type="OrthoDB" id="5548170at2759"/>
<dbReference type="GO" id="GO:0005829">
    <property type="term" value="C:cytosol"/>
    <property type="evidence" value="ECO:0007669"/>
    <property type="project" value="TreeGrafter"/>
</dbReference>
<dbReference type="AlphaFoldDB" id="A0A6G0VPK6"/>
<dbReference type="NCBIfam" id="TIGR00656">
    <property type="entry name" value="asp_kin_monofn"/>
    <property type="match status" value="1"/>
</dbReference>
<evidence type="ECO:0000256" key="6">
    <source>
        <dbReference type="ARBA" id="ARBA00047872"/>
    </source>
</evidence>
<evidence type="ECO:0000256" key="7">
    <source>
        <dbReference type="RuleBase" id="RU003448"/>
    </source>
</evidence>
<keyword evidence="4 7" id="KW-0418">Kinase</keyword>
<dbReference type="InterPro" id="IPR001048">
    <property type="entry name" value="Asp/Glu/Uridylate_kinase"/>
</dbReference>
<sequence length="474" mass="52008">MVDYLFTFQIHGDSIMSAVSTASANKKFHIAKFGGTSVANFKTMYKSADIVIANKNVRIVVLSASSGITNLLIKLTETCNDNRRKALLKQIRQHQYTIINCLDNPFSIQPIIDHLLARLTALSAVTTQQPLTAPHIDEIVSYGELMSSYLFVEILRQRGVIATWFDVRNIMQTNDKFGKAEPNQQQLKRLANKYLLPKLQENLIVTQGFIGQDEAGRTTTLGRGGSDYTAALIAEALSFDQVDIWTDVAGIYTTDPRIVASAKSISAITFNEAAEMAVFGAKILHSATLLPAIRAGIPVFVGSSQIPEKSGTYICASTKKLPQFRALTIRRKQTLLTLHSLNMLPARGFLAEVFTLLSQHHISVDLITTSEVSIALTLDTTGSTTTKRNLLTDTLMTELAKLCRVDVEEGLALVAIIGNNLSQIDGLGSHIFSALATHNIRMICYGASSHNICLLVSDKEAETIIQILHKNLFE</sequence>
<comment type="catalytic activity">
    <reaction evidence="6 7">
        <text>L-aspartate + ATP = 4-phospho-L-aspartate + ADP</text>
        <dbReference type="Rhea" id="RHEA:23776"/>
        <dbReference type="ChEBI" id="CHEBI:29991"/>
        <dbReference type="ChEBI" id="CHEBI:30616"/>
        <dbReference type="ChEBI" id="CHEBI:57535"/>
        <dbReference type="ChEBI" id="CHEBI:456216"/>
        <dbReference type="EC" id="2.7.2.4"/>
    </reaction>
</comment>
<dbReference type="PANTHER" id="PTHR21499">
    <property type="entry name" value="ASPARTATE KINASE"/>
    <property type="match status" value="1"/>
</dbReference>
<dbReference type="GO" id="GO:0005524">
    <property type="term" value="F:ATP binding"/>
    <property type="evidence" value="ECO:0007669"/>
    <property type="project" value="UniProtKB-KW"/>
</dbReference>
<dbReference type="SUPFAM" id="SSF53633">
    <property type="entry name" value="Carbamate kinase-like"/>
    <property type="match status" value="1"/>
</dbReference>
<accession>A0A6G0VPK6</accession>
<dbReference type="FunFam" id="3.30.70.260:FF:000017">
    <property type="entry name" value="Aspartokinase"/>
    <property type="match status" value="1"/>
</dbReference>
<evidence type="ECO:0000259" key="9">
    <source>
        <dbReference type="Pfam" id="PF00696"/>
    </source>
</evidence>
<dbReference type="InterPro" id="IPR018042">
    <property type="entry name" value="Aspartate_kinase_CS"/>
</dbReference>
<dbReference type="InterPro" id="IPR045865">
    <property type="entry name" value="ACT-like_dom_sf"/>
</dbReference>
<dbReference type="SUPFAM" id="SSF55021">
    <property type="entry name" value="ACT-like"/>
    <property type="match status" value="2"/>
</dbReference>
<keyword evidence="5" id="KW-0067">ATP-binding</keyword>
<evidence type="ECO:0000256" key="8">
    <source>
        <dbReference type="RuleBase" id="RU004249"/>
    </source>
</evidence>
<keyword evidence="12" id="KW-1185">Reference proteome</keyword>
<dbReference type="GO" id="GO:0009089">
    <property type="term" value="P:lysine biosynthetic process via diaminopimelate"/>
    <property type="evidence" value="ECO:0007669"/>
    <property type="project" value="UniProtKB-UniPathway"/>
</dbReference>
<dbReference type="Pfam" id="PF22468">
    <property type="entry name" value="ACT_9"/>
    <property type="match status" value="1"/>
</dbReference>
<evidence type="ECO:0000256" key="4">
    <source>
        <dbReference type="ARBA" id="ARBA00022777"/>
    </source>
</evidence>
<keyword evidence="2 7" id="KW-0808">Transferase</keyword>
<comment type="pathway">
    <text evidence="8">Amino-acid biosynthesis; L-lysine biosynthesis via DAP pathway; (S)-tetrahydrodipicolinate from L-aspartate: step 1/4.</text>
</comment>
<feature type="domain" description="Aspartokinase ACT" evidence="10">
    <location>
        <begin position="414"/>
        <end position="471"/>
    </location>
</feature>
<feature type="domain" description="Aspartate/glutamate/uridylate kinase" evidence="9">
    <location>
        <begin position="30"/>
        <end position="302"/>
    </location>
</feature>
<dbReference type="InterPro" id="IPR005260">
    <property type="entry name" value="Asp_kin_monofn"/>
</dbReference>